<organism evidence="1">
    <name type="scientific">Spodoptera frugiperda</name>
    <name type="common">Fall armyworm</name>
    <dbReference type="NCBI Taxonomy" id="7108"/>
    <lineage>
        <taxon>Eukaryota</taxon>
        <taxon>Metazoa</taxon>
        <taxon>Ecdysozoa</taxon>
        <taxon>Arthropoda</taxon>
        <taxon>Hexapoda</taxon>
        <taxon>Insecta</taxon>
        <taxon>Pterygota</taxon>
        <taxon>Neoptera</taxon>
        <taxon>Endopterygota</taxon>
        <taxon>Lepidoptera</taxon>
        <taxon>Glossata</taxon>
        <taxon>Ditrysia</taxon>
        <taxon>Noctuoidea</taxon>
        <taxon>Noctuidae</taxon>
        <taxon>Amphipyrinae</taxon>
        <taxon>Spodoptera</taxon>
    </lineage>
</organism>
<gene>
    <name evidence="1" type="ORF">SFRICE_023920</name>
</gene>
<dbReference type="EMBL" id="ODYU01011902">
    <property type="protein sequence ID" value="SOQ57911.1"/>
    <property type="molecule type" value="Genomic_DNA"/>
</dbReference>
<sequence>MVSLNNVYAWESHAAARMGPFNRSDTTASQKTDMKQCLRSYLREESGVIPETITIGPEGVPEIFLLITSQVTAHFVFLSPVCNPPYISITPSKRLYEDKI</sequence>
<reference evidence="1" key="1">
    <citation type="submission" date="2016-07" db="EMBL/GenBank/DDBJ databases">
        <authorList>
            <person name="Bretaudeau A."/>
        </authorList>
    </citation>
    <scope>NUCLEOTIDE SEQUENCE</scope>
    <source>
        <strain evidence="1">Rice</strain>
        <tissue evidence="1">Whole body</tissue>
    </source>
</reference>
<proteinExistence type="predicted"/>
<protein>
    <submittedName>
        <fullName evidence="1">SFRICE_023920</fullName>
    </submittedName>
</protein>
<name>A0A2H1WXW8_SPOFR</name>
<accession>A0A2H1WXW8</accession>
<dbReference type="AlphaFoldDB" id="A0A2H1WXW8"/>
<evidence type="ECO:0000313" key="1">
    <source>
        <dbReference type="EMBL" id="SOQ57911.1"/>
    </source>
</evidence>